<dbReference type="Pfam" id="PF00011">
    <property type="entry name" value="HSP20"/>
    <property type="match status" value="1"/>
</dbReference>
<name>A0A7D5XPF3_FERL1</name>
<feature type="domain" description="SHSP" evidence="4">
    <location>
        <begin position="28"/>
        <end position="140"/>
    </location>
</feature>
<evidence type="ECO:0000256" key="2">
    <source>
        <dbReference type="PROSITE-ProRule" id="PRU00285"/>
    </source>
</evidence>
<evidence type="ECO:0000313" key="6">
    <source>
        <dbReference type="Proteomes" id="UP000510821"/>
    </source>
</evidence>
<dbReference type="CDD" id="cd06464">
    <property type="entry name" value="ACD_sHsps-like"/>
    <property type="match status" value="1"/>
</dbReference>
<dbReference type="AlphaFoldDB" id="A0A7D5XPF3"/>
<dbReference type="PANTHER" id="PTHR46733">
    <property type="entry name" value="26.5 KDA HEAT SHOCK PROTEIN, MITOCHONDRIAL"/>
    <property type="match status" value="1"/>
</dbReference>
<evidence type="ECO:0000313" key="5">
    <source>
        <dbReference type="EMBL" id="QLJ52447.1"/>
    </source>
</evidence>
<dbReference type="PROSITE" id="PS01031">
    <property type="entry name" value="SHSP"/>
    <property type="match status" value="1"/>
</dbReference>
<proteinExistence type="inferred from homology"/>
<evidence type="ECO:0000256" key="1">
    <source>
        <dbReference type="ARBA" id="ARBA00023016"/>
    </source>
</evidence>
<dbReference type="InterPro" id="IPR044587">
    <property type="entry name" value="HSP21-like"/>
</dbReference>
<gene>
    <name evidence="5" type="ORF">Sv326_0272</name>
</gene>
<evidence type="ECO:0000259" key="4">
    <source>
        <dbReference type="PROSITE" id="PS01031"/>
    </source>
</evidence>
<dbReference type="PANTHER" id="PTHR46733:SF4">
    <property type="entry name" value="HEAT SHOCK PROTEIN 21, CHLOROPLASTIC"/>
    <property type="match status" value="1"/>
</dbReference>
<dbReference type="KEGG" id="flt:Sv326_0272"/>
<accession>A0A7D5XPF3</accession>
<evidence type="ECO:0000256" key="3">
    <source>
        <dbReference type="RuleBase" id="RU003616"/>
    </source>
</evidence>
<dbReference type="Proteomes" id="UP000510821">
    <property type="component" value="Chromosome"/>
</dbReference>
<sequence length="140" mass="16196">MDELFGPFGEMRRLRRMMRGCQGMERMDVPEDTREPLTDIMDEGEDLVALMELPGVNKDDIKVSTTADTLKVRVDKKEEKDESGEDYCYRERRYSGYYRTISLPSEVFPDKVKANYKNGILEVRMKKKAKTEGGNAVKVE</sequence>
<dbReference type="SUPFAM" id="SSF49764">
    <property type="entry name" value="HSP20-like chaperones"/>
    <property type="match status" value="1"/>
</dbReference>
<comment type="similarity">
    <text evidence="2 3">Belongs to the small heat shock protein (HSP20) family.</text>
</comment>
<protein>
    <submittedName>
        <fullName evidence="5">Hsp20/alpha crystallin family protein</fullName>
    </submittedName>
</protein>
<dbReference type="Gene3D" id="2.60.40.790">
    <property type="match status" value="1"/>
</dbReference>
<reference evidence="6" key="1">
    <citation type="submission" date="2020-07" db="EMBL/GenBank/DDBJ databases">
        <title>Metabolic diversity and evolutionary history of the archaeal phylum ###Micrarchaeota### uncovered from a freshwater lake metagenome.</title>
        <authorList>
            <person name="Kadnikov V.V."/>
            <person name="Savvichev A.S."/>
            <person name="Mardanov A.V."/>
            <person name="Beletsky A.V."/>
            <person name="Chupakov A.V."/>
            <person name="Kokryatskaya N.M."/>
            <person name="Pimenov N.V."/>
            <person name="Ravin N.V."/>
        </authorList>
    </citation>
    <scope>NUCLEOTIDE SEQUENCE [LARGE SCALE GENOMIC DNA]</scope>
</reference>
<dbReference type="InterPro" id="IPR008978">
    <property type="entry name" value="HSP20-like_chaperone"/>
</dbReference>
<keyword evidence="1" id="KW-0346">Stress response</keyword>
<dbReference type="InterPro" id="IPR002068">
    <property type="entry name" value="A-crystallin/Hsp20_dom"/>
</dbReference>
<dbReference type="EMBL" id="CP058998">
    <property type="protein sequence ID" value="QLJ52447.1"/>
    <property type="molecule type" value="Genomic_DNA"/>
</dbReference>
<dbReference type="GO" id="GO:0009408">
    <property type="term" value="P:response to heat"/>
    <property type="evidence" value="ECO:0007669"/>
    <property type="project" value="InterPro"/>
</dbReference>
<organism evidence="5 6">
    <name type="scientific">Fermentimicrarchaeum limneticum</name>
    <dbReference type="NCBI Taxonomy" id="2795018"/>
    <lineage>
        <taxon>Archaea</taxon>
        <taxon>Candidatus Micrarchaeota</taxon>
        <taxon>Candidatus Fermentimicrarchaeales</taxon>
        <taxon>Candidatus Fermentimicrarchaeaceae</taxon>
        <taxon>Candidatus Fermentimicrarchaeum</taxon>
    </lineage>
</organism>